<dbReference type="EMBL" id="JPGK01000007">
    <property type="protein sequence ID" value="KGA93319.1"/>
    <property type="molecule type" value="Genomic_DNA"/>
</dbReference>
<sequence length="51" mass="5508">MGFDLSAFFQESLRSGIKGGRMAGQVPAPHPDHPGTLQTERESHRSATEKG</sequence>
<dbReference type="Proteomes" id="UP000029452">
    <property type="component" value="Unassembled WGS sequence"/>
</dbReference>
<gene>
    <name evidence="2" type="ORF">LptCag_0355</name>
</gene>
<organism evidence="2 3">
    <name type="scientific">Leptospirillum ferriphilum</name>
    <dbReference type="NCBI Taxonomy" id="178606"/>
    <lineage>
        <taxon>Bacteria</taxon>
        <taxon>Pseudomonadati</taxon>
        <taxon>Nitrospirota</taxon>
        <taxon>Nitrospiria</taxon>
        <taxon>Nitrospirales</taxon>
        <taxon>Nitrospiraceae</taxon>
        <taxon>Leptospirillum</taxon>
    </lineage>
</organism>
<feature type="region of interest" description="Disordered" evidence="1">
    <location>
        <begin position="16"/>
        <end position="51"/>
    </location>
</feature>
<name>A0A094X418_9BACT</name>
<evidence type="ECO:0000313" key="3">
    <source>
        <dbReference type="Proteomes" id="UP000029452"/>
    </source>
</evidence>
<dbReference type="AlphaFoldDB" id="A0A094X418"/>
<evidence type="ECO:0000313" key="2">
    <source>
        <dbReference type="EMBL" id="KGA93319.1"/>
    </source>
</evidence>
<proteinExistence type="predicted"/>
<evidence type="ECO:0000256" key="1">
    <source>
        <dbReference type="SAM" id="MobiDB-lite"/>
    </source>
</evidence>
<protein>
    <submittedName>
        <fullName evidence="2">Uncharacterized protein</fullName>
    </submittedName>
</protein>
<accession>A0A094X418</accession>
<comment type="caution">
    <text evidence="2">The sequence shown here is derived from an EMBL/GenBank/DDBJ whole genome shotgun (WGS) entry which is preliminary data.</text>
</comment>
<reference evidence="2 3" key="1">
    <citation type="submission" date="2014-06" db="EMBL/GenBank/DDBJ databases">
        <title>Draft genome sequence of iron oxidizing acidophile Leptospirillum ferriphilum DSM14647.</title>
        <authorList>
            <person name="Cardenas J.P."/>
            <person name="Lazcano M."/>
            <person name="Ossandon F.J."/>
            <person name="Corbett M."/>
            <person name="Holmes D.S."/>
            <person name="Watkin E."/>
        </authorList>
    </citation>
    <scope>NUCLEOTIDE SEQUENCE [LARGE SCALE GENOMIC DNA]</scope>
    <source>
        <strain evidence="2 3">DSM 14647</strain>
    </source>
</reference>
<feature type="compositionally biased region" description="Basic and acidic residues" evidence="1">
    <location>
        <begin position="39"/>
        <end position="51"/>
    </location>
</feature>
<dbReference type="PATRIC" id="fig|178606.4.peg.1946"/>